<keyword evidence="1" id="KW-0812">Transmembrane</keyword>
<feature type="transmembrane region" description="Helical" evidence="1">
    <location>
        <begin position="170"/>
        <end position="192"/>
    </location>
</feature>
<dbReference type="EMBL" id="PNHP01000007">
    <property type="protein sequence ID" value="PMC80790.1"/>
    <property type="molecule type" value="Genomic_DNA"/>
</dbReference>
<name>A0A2N6UGS2_9FIRM</name>
<organism evidence="2 3">
    <name type="scientific">Anaerococcus hydrogenalis</name>
    <dbReference type="NCBI Taxonomy" id="33029"/>
    <lineage>
        <taxon>Bacteria</taxon>
        <taxon>Bacillati</taxon>
        <taxon>Bacillota</taxon>
        <taxon>Tissierellia</taxon>
        <taxon>Tissierellales</taxon>
        <taxon>Peptoniphilaceae</taxon>
        <taxon>Anaerococcus</taxon>
    </lineage>
</organism>
<feature type="transmembrane region" description="Helical" evidence="1">
    <location>
        <begin position="198"/>
        <end position="221"/>
    </location>
</feature>
<comment type="caution">
    <text evidence="2">The sequence shown here is derived from an EMBL/GenBank/DDBJ whole genome shotgun (WGS) entry which is preliminary data.</text>
</comment>
<protein>
    <recommendedName>
        <fullName evidence="4">DUF975 domain-containing protein</fullName>
    </recommendedName>
</protein>
<evidence type="ECO:0000256" key="1">
    <source>
        <dbReference type="SAM" id="Phobius"/>
    </source>
</evidence>
<evidence type="ECO:0000313" key="2">
    <source>
        <dbReference type="EMBL" id="PMC80790.1"/>
    </source>
</evidence>
<evidence type="ECO:0008006" key="4">
    <source>
        <dbReference type="Google" id="ProtNLM"/>
    </source>
</evidence>
<proteinExistence type="predicted"/>
<evidence type="ECO:0000313" key="3">
    <source>
        <dbReference type="Proteomes" id="UP000235658"/>
    </source>
</evidence>
<feature type="transmembrane region" description="Helical" evidence="1">
    <location>
        <begin position="112"/>
        <end position="134"/>
    </location>
</feature>
<dbReference type="AlphaFoldDB" id="A0A2N6UGS2"/>
<dbReference type="RefSeq" id="WP_004817220.1">
    <property type="nucleotide sequence ID" value="NZ_PNHP01000007.1"/>
</dbReference>
<sequence length="254" mass="27810">MKREFSYGSIILLEIILGIISLGLFFAFGEKASDSIIYNLITSIITWIGSFLIASGLINNRKGNVGDYFNQIHRLDKKAILVNLILIGITILITAVFGGGAAFLAIKDNPTSFMSMGIVGALLSTLLALFTTYANHIVADPRNKDQSVGEAFKSVFSVGKKLLAKTILTYLKYFALPIIVMIGISAATIMHADSFEAIMGLTFIAMLVFAVYFLVISPIVLARIADNYLDLTGDIENNYEEIENNNDFTISRNV</sequence>
<reference evidence="2 3" key="1">
    <citation type="submission" date="2017-09" db="EMBL/GenBank/DDBJ databases">
        <title>Bacterial strain isolated from the female urinary microbiota.</title>
        <authorList>
            <person name="Thomas-White K."/>
            <person name="Kumar N."/>
            <person name="Forster S."/>
            <person name="Putonti C."/>
            <person name="Lawley T."/>
            <person name="Wolfe A.J."/>
        </authorList>
    </citation>
    <scope>NUCLEOTIDE SEQUENCE [LARGE SCALE GENOMIC DNA]</scope>
    <source>
        <strain evidence="2 3">UMB0204</strain>
    </source>
</reference>
<gene>
    <name evidence="2" type="ORF">CJ192_08335</name>
</gene>
<keyword evidence="1" id="KW-1133">Transmembrane helix</keyword>
<feature type="transmembrane region" description="Helical" evidence="1">
    <location>
        <begin position="35"/>
        <end position="58"/>
    </location>
</feature>
<keyword evidence="1" id="KW-0472">Membrane</keyword>
<feature type="transmembrane region" description="Helical" evidence="1">
    <location>
        <begin position="79"/>
        <end position="106"/>
    </location>
</feature>
<accession>A0A2N6UGS2</accession>
<dbReference type="Proteomes" id="UP000235658">
    <property type="component" value="Unassembled WGS sequence"/>
</dbReference>
<dbReference type="GeneID" id="84579190"/>
<feature type="transmembrane region" description="Helical" evidence="1">
    <location>
        <begin position="7"/>
        <end position="29"/>
    </location>
</feature>